<gene>
    <name evidence="4" type="ordered locus">Turpa_1586</name>
</gene>
<keyword evidence="1" id="KW-0479">Metal-binding</keyword>
<name>I4B4M7_TURPD</name>
<dbReference type="HOGENOM" id="CLU_025810_3_2_12"/>
<dbReference type="InterPro" id="IPR016193">
    <property type="entry name" value="Cytidine_deaminase-like"/>
</dbReference>
<dbReference type="GO" id="GO:0008270">
    <property type="term" value="F:zinc ion binding"/>
    <property type="evidence" value="ECO:0007669"/>
    <property type="project" value="InterPro"/>
</dbReference>
<evidence type="ECO:0000256" key="2">
    <source>
        <dbReference type="ARBA" id="ARBA00022833"/>
    </source>
</evidence>
<dbReference type="SUPFAM" id="SSF53927">
    <property type="entry name" value="Cytidine deaminase-like"/>
    <property type="match status" value="1"/>
</dbReference>
<evidence type="ECO:0000313" key="5">
    <source>
        <dbReference type="Proteomes" id="UP000006048"/>
    </source>
</evidence>
<dbReference type="Pfam" id="PF00383">
    <property type="entry name" value="dCMP_cyt_deam_1"/>
    <property type="match status" value="1"/>
</dbReference>
<dbReference type="PROSITE" id="PS00903">
    <property type="entry name" value="CYT_DCMP_DEAMINASES_1"/>
    <property type="match status" value="1"/>
</dbReference>
<evidence type="ECO:0000259" key="3">
    <source>
        <dbReference type="PROSITE" id="PS51747"/>
    </source>
</evidence>
<organism evidence="4 5">
    <name type="scientific">Turneriella parva (strain ATCC BAA-1111 / DSM 21527 / NCTC 11395 / H)</name>
    <name type="common">Leptospira parva</name>
    <dbReference type="NCBI Taxonomy" id="869212"/>
    <lineage>
        <taxon>Bacteria</taxon>
        <taxon>Pseudomonadati</taxon>
        <taxon>Spirochaetota</taxon>
        <taxon>Spirochaetia</taxon>
        <taxon>Leptospirales</taxon>
        <taxon>Leptospiraceae</taxon>
        <taxon>Turneriella</taxon>
    </lineage>
</organism>
<dbReference type="Proteomes" id="UP000006048">
    <property type="component" value="Chromosome"/>
</dbReference>
<dbReference type="CDD" id="cd01285">
    <property type="entry name" value="nucleoside_deaminase"/>
    <property type="match status" value="1"/>
</dbReference>
<keyword evidence="5" id="KW-1185">Reference proteome</keyword>
<keyword evidence="2" id="KW-0862">Zinc</keyword>
<dbReference type="EMBL" id="CP002959">
    <property type="protein sequence ID" value="AFM12234.1"/>
    <property type="molecule type" value="Genomic_DNA"/>
</dbReference>
<dbReference type="Gene3D" id="3.40.140.10">
    <property type="entry name" value="Cytidine Deaminase, domain 2"/>
    <property type="match status" value="1"/>
</dbReference>
<dbReference type="STRING" id="869212.Turpa_1586"/>
<dbReference type="PANTHER" id="PTHR11079:SF179">
    <property type="entry name" value="TRNA(ADENINE(34)) DEAMINASE, CHLOROPLASTIC"/>
    <property type="match status" value="1"/>
</dbReference>
<evidence type="ECO:0000256" key="1">
    <source>
        <dbReference type="ARBA" id="ARBA00022723"/>
    </source>
</evidence>
<dbReference type="InterPro" id="IPR002125">
    <property type="entry name" value="CMP_dCMP_dom"/>
</dbReference>
<dbReference type="PANTHER" id="PTHR11079">
    <property type="entry name" value="CYTOSINE DEAMINASE FAMILY MEMBER"/>
    <property type="match status" value="1"/>
</dbReference>
<dbReference type="KEGG" id="tpx:Turpa_1586"/>
<dbReference type="AlphaFoldDB" id="I4B4M7"/>
<reference evidence="4 5" key="1">
    <citation type="submission" date="2012-06" db="EMBL/GenBank/DDBJ databases">
        <title>The complete chromosome of genome of Turneriella parva DSM 21527.</title>
        <authorList>
            <consortium name="US DOE Joint Genome Institute (JGI-PGF)"/>
            <person name="Lucas S."/>
            <person name="Han J."/>
            <person name="Lapidus A."/>
            <person name="Bruce D."/>
            <person name="Goodwin L."/>
            <person name="Pitluck S."/>
            <person name="Peters L."/>
            <person name="Kyrpides N."/>
            <person name="Mavromatis K."/>
            <person name="Ivanova N."/>
            <person name="Mikhailova N."/>
            <person name="Chertkov O."/>
            <person name="Detter J.C."/>
            <person name="Tapia R."/>
            <person name="Han C."/>
            <person name="Land M."/>
            <person name="Hauser L."/>
            <person name="Markowitz V."/>
            <person name="Cheng J.-F."/>
            <person name="Hugenholtz P."/>
            <person name="Woyke T."/>
            <person name="Wu D."/>
            <person name="Gronow S."/>
            <person name="Wellnitz S."/>
            <person name="Brambilla E."/>
            <person name="Klenk H.-P."/>
            <person name="Eisen J.A."/>
        </authorList>
    </citation>
    <scope>NUCLEOTIDE SEQUENCE [LARGE SCALE GENOMIC DNA]</scope>
    <source>
        <strain evidence="5">ATCC BAA-1111 / DSM 21527 / NCTC 11395 / H</strain>
    </source>
</reference>
<proteinExistence type="predicted"/>
<protein>
    <submittedName>
        <fullName evidence="4">CMP/dCMP deaminase zinc-binding protein</fullName>
    </submittedName>
</protein>
<dbReference type="GO" id="GO:0016787">
    <property type="term" value="F:hydrolase activity"/>
    <property type="evidence" value="ECO:0007669"/>
    <property type="project" value="InterPro"/>
</dbReference>
<evidence type="ECO:0000313" key="4">
    <source>
        <dbReference type="EMBL" id="AFM12234.1"/>
    </source>
</evidence>
<dbReference type="PATRIC" id="fig|869212.3.peg.1582"/>
<dbReference type="PROSITE" id="PS51747">
    <property type="entry name" value="CYT_DCMP_DEAMINASES_2"/>
    <property type="match status" value="1"/>
</dbReference>
<accession>I4B4M7</accession>
<feature type="domain" description="CMP/dCMP-type deaminase" evidence="3">
    <location>
        <begin position="1"/>
        <end position="131"/>
    </location>
</feature>
<sequence>MTIAFAEAQEAFSRGEYPVGAVLLRDGEIIAKAGNRCVADVDPTAHAEVLVIREGYKKLRSVSDCTLYTTLFPCPMCEKTIVEVGIRRVVYGATSFRWIREHKYVHLVPEVEGPVMQTECRDLFERRLRENGRKDILDFERQARQ</sequence>
<dbReference type="InterPro" id="IPR016192">
    <property type="entry name" value="APOBEC/CMP_deaminase_Zn-bd"/>
</dbReference>